<accession>A0ABY6MJQ4</accession>
<proteinExistence type="inferred from homology"/>
<dbReference type="SUPFAM" id="SSF56235">
    <property type="entry name" value="N-terminal nucleophile aminohydrolases (Ntn hydrolases)"/>
    <property type="match status" value="1"/>
</dbReference>
<dbReference type="Gene3D" id="3.60.20.10">
    <property type="entry name" value="Glutamine Phosphoribosylpyrophosphate, subunit 1, domain 1"/>
    <property type="match status" value="1"/>
</dbReference>
<dbReference type="InterPro" id="IPR029055">
    <property type="entry name" value="Ntn_hydrolases_N"/>
</dbReference>
<dbReference type="PIRSF" id="PIRSF001227">
    <property type="entry name" value="Pen_acylase"/>
    <property type="match status" value="1"/>
</dbReference>
<dbReference type="Pfam" id="PF01804">
    <property type="entry name" value="Penicil_amidase"/>
    <property type="match status" value="1"/>
</dbReference>
<dbReference type="EMBL" id="CP110226">
    <property type="protein sequence ID" value="UZD24000.1"/>
    <property type="molecule type" value="Genomic_DNA"/>
</dbReference>
<dbReference type="Proteomes" id="UP001163156">
    <property type="component" value="Chromosome"/>
</dbReference>
<feature type="chain" id="PRO_5047312580" evidence="5">
    <location>
        <begin position="17"/>
        <end position="726"/>
    </location>
</feature>
<dbReference type="CDD" id="cd01936">
    <property type="entry name" value="Ntn_CA"/>
    <property type="match status" value="1"/>
</dbReference>
<evidence type="ECO:0000256" key="3">
    <source>
        <dbReference type="ARBA" id="ARBA00022801"/>
    </source>
</evidence>
<dbReference type="InterPro" id="IPR043147">
    <property type="entry name" value="Penicillin_amidase_A-knob"/>
</dbReference>
<keyword evidence="2 5" id="KW-0732">Signal</keyword>
<feature type="signal peptide" evidence="5">
    <location>
        <begin position="1"/>
        <end position="16"/>
    </location>
</feature>
<organism evidence="6 7">
    <name type="scientific">Algoriphagus halophytocola</name>
    <dbReference type="NCBI Taxonomy" id="2991499"/>
    <lineage>
        <taxon>Bacteria</taxon>
        <taxon>Pseudomonadati</taxon>
        <taxon>Bacteroidota</taxon>
        <taxon>Cytophagia</taxon>
        <taxon>Cytophagales</taxon>
        <taxon>Cyclobacteriaceae</taxon>
        <taxon>Algoriphagus</taxon>
    </lineage>
</organism>
<dbReference type="InterPro" id="IPR023343">
    <property type="entry name" value="Penicillin_amidase_dom1"/>
</dbReference>
<keyword evidence="7" id="KW-1185">Reference proteome</keyword>
<dbReference type="Gene3D" id="2.30.120.10">
    <property type="match status" value="1"/>
</dbReference>
<dbReference type="Gene3D" id="1.10.439.10">
    <property type="entry name" value="Penicillin Amidohydrolase, domain 1"/>
    <property type="match status" value="1"/>
</dbReference>
<dbReference type="InterPro" id="IPR043146">
    <property type="entry name" value="Penicillin_amidase_N_B-knob"/>
</dbReference>
<evidence type="ECO:0000256" key="5">
    <source>
        <dbReference type="SAM" id="SignalP"/>
    </source>
</evidence>
<keyword evidence="3" id="KW-0378">Hydrolase</keyword>
<dbReference type="Gene3D" id="1.10.1400.10">
    <property type="match status" value="1"/>
</dbReference>
<dbReference type="InterPro" id="IPR014395">
    <property type="entry name" value="Pen/GL7ACA/AHL_acylase"/>
</dbReference>
<dbReference type="PANTHER" id="PTHR34218:SF3">
    <property type="entry name" value="ACYL-HOMOSERINE LACTONE ACYLASE PVDQ"/>
    <property type="match status" value="1"/>
</dbReference>
<keyword evidence="4" id="KW-0865">Zymogen</keyword>
<evidence type="ECO:0000256" key="2">
    <source>
        <dbReference type="ARBA" id="ARBA00022729"/>
    </source>
</evidence>
<comment type="similarity">
    <text evidence="1">Belongs to the peptidase S45 family.</text>
</comment>
<name>A0ABY6MJQ4_9BACT</name>
<dbReference type="PANTHER" id="PTHR34218">
    <property type="entry name" value="PEPTIDASE S45 PENICILLIN AMIDASE"/>
    <property type="match status" value="1"/>
</dbReference>
<gene>
    <name evidence="6" type="ORF">OM944_05770</name>
</gene>
<evidence type="ECO:0000313" key="7">
    <source>
        <dbReference type="Proteomes" id="UP001163156"/>
    </source>
</evidence>
<evidence type="ECO:0000256" key="4">
    <source>
        <dbReference type="ARBA" id="ARBA00023145"/>
    </source>
</evidence>
<dbReference type="InterPro" id="IPR002692">
    <property type="entry name" value="S45"/>
</dbReference>
<protein>
    <submittedName>
        <fullName evidence="6">Acylase</fullName>
    </submittedName>
</protein>
<sequence>MQRALLLLLLPLFFFACQPQTEQERWEEIAERVEIIRDDFGIPHIYGETDADAVFGMLYAQCEDDFRRVERNYIWATGRLAELEGEEAIYSDLRANLYMTETEAKAAYESAPDWLKELCVAFADGVNYYLATHPEVKPQVITRYEPWMPMFFSEGSIGGDIEQIPTRRIAAFYGEDKSLALNEYGAGIAPVDLTEEPKGSNGIAISGSRTASGNAMLLINPHTSFYFRPEVHVVSEEGLNAYGAVTWGQFFVYQGFNEKTGWMHTSTGVDFIDEFVEEVSEAGGKLTYKYGEENREVEELPITLKYKDAGELKEKSFTMYRTHHGPVTHKLEDKWVVTKINWDPVNALTQSFTRTKLSNHAAFKEMMNIRTNSSNNTVYADSEGNIAYFHGNFIPKRNQDFDFSKPVDGSDPASDWQGLHTVDESITLLNPANGWIQNCNSTPYTAAGKFSPKPEDYPVYMAPEAENYRALHAISVLEDADDLTLDKLIDLAYDPYLPAFEKLIPMLLNAYDQKGVADPELTQAMAVLEAWDYRTGEESVAMSIAHFFGWNFMRNHGSINNLIEFNAGRGEQPAPIATELLETFRSTLAQMDADFGTWNTPWSEINRFQRLTGAIDLKFDDSKPYVPVGLASGTWGALAAYGARATEETKRLYGYRGNSFVAVVEFGEKVKAKSLLAGGQSADPDSPHFDDQAQRYADADFKEVAYYREDVEKRMEESYSPGKRSK</sequence>
<dbReference type="PROSITE" id="PS51257">
    <property type="entry name" value="PROKAR_LIPOPROTEIN"/>
    <property type="match status" value="1"/>
</dbReference>
<evidence type="ECO:0000256" key="1">
    <source>
        <dbReference type="ARBA" id="ARBA00006586"/>
    </source>
</evidence>
<reference evidence="6" key="1">
    <citation type="submission" date="2022-10" db="EMBL/GenBank/DDBJ databases">
        <title>Algoriphagus sp. a novel bacteria isolate from halophytes salicornia europaea.</title>
        <authorList>
            <person name="Peng Y."/>
            <person name="Jiang L."/>
            <person name="Lee J."/>
        </authorList>
    </citation>
    <scope>NUCLEOTIDE SEQUENCE</scope>
    <source>
        <strain evidence="6">TR-M5</strain>
    </source>
</reference>
<dbReference type="RefSeq" id="WP_264810712.1">
    <property type="nucleotide sequence ID" value="NZ_CP110226.1"/>
</dbReference>
<evidence type="ECO:0000313" key="6">
    <source>
        <dbReference type="EMBL" id="UZD24000.1"/>
    </source>
</evidence>